<protein>
    <submittedName>
        <fullName evidence="2">Diguanylate phosphodiesterase</fullName>
    </submittedName>
</protein>
<dbReference type="InterPro" id="IPR001633">
    <property type="entry name" value="EAL_dom"/>
</dbReference>
<proteinExistence type="predicted"/>
<dbReference type="PROSITE" id="PS50883">
    <property type="entry name" value="EAL"/>
    <property type="match status" value="1"/>
</dbReference>
<dbReference type="CDD" id="cd01948">
    <property type="entry name" value="EAL"/>
    <property type="match status" value="1"/>
</dbReference>
<dbReference type="InterPro" id="IPR035919">
    <property type="entry name" value="EAL_sf"/>
</dbReference>
<dbReference type="KEGG" id="dte:Dester_1475"/>
<dbReference type="Pfam" id="PF00563">
    <property type="entry name" value="EAL"/>
    <property type="match status" value="1"/>
</dbReference>
<accession>F0S288</accession>
<dbReference type="Proteomes" id="UP000007102">
    <property type="component" value="Chromosome"/>
</dbReference>
<dbReference type="RefSeq" id="WP_013639051.1">
    <property type="nucleotide sequence ID" value="NC_015185.1"/>
</dbReference>
<dbReference type="GO" id="GO:0071111">
    <property type="term" value="F:cyclic-guanylate-specific phosphodiesterase activity"/>
    <property type="evidence" value="ECO:0007669"/>
    <property type="project" value="InterPro"/>
</dbReference>
<evidence type="ECO:0000313" key="2">
    <source>
        <dbReference type="EMBL" id="ADY74103.1"/>
    </source>
</evidence>
<dbReference type="InParanoid" id="F0S288"/>
<dbReference type="SMART" id="SM00052">
    <property type="entry name" value="EAL"/>
    <property type="match status" value="1"/>
</dbReference>
<evidence type="ECO:0000259" key="1">
    <source>
        <dbReference type="PROSITE" id="PS50883"/>
    </source>
</evidence>
<organism evidence="2 3">
    <name type="scientific">Desulfurobacterium thermolithotrophum (strain DSM 11699 / BSA)</name>
    <dbReference type="NCBI Taxonomy" id="868864"/>
    <lineage>
        <taxon>Bacteria</taxon>
        <taxon>Pseudomonadati</taxon>
        <taxon>Aquificota</taxon>
        <taxon>Aquificia</taxon>
        <taxon>Desulfurobacteriales</taxon>
        <taxon>Desulfurobacteriaceae</taxon>
        <taxon>Desulfurobacterium</taxon>
    </lineage>
</organism>
<dbReference type="InterPro" id="IPR050706">
    <property type="entry name" value="Cyclic-di-GMP_PDE-like"/>
</dbReference>
<dbReference type="EMBL" id="CP002543">
    <property type="protein sequence ID" value="ADY74103.1"/>
    <property type="molecule type" value="Genomic_DNA"/>
</dbReference>
<evidence type="ECO:0000313" key="3">
    <source>
        <dbReference type="Proteomes" id="UP000007102"/>
    </source>
</evidence>
<dbReference type="HOGENOM" id="CLU_414427_0_0_0"/>
<reference evidence="2 3" key="1">
    <citation type="journal article" date="2011" name="Stand. Genomic Sci.">
        <title>Complete genome sequence of the thermophilic sulfur-reducer Desulfurobacterium thermolithotrophum type strain (BSA(T)) from a deep-sea hydrothermal vent.</title>
        <authorList>
            <person name="Goker M."/>
            <person name="Daligault H."/>
            <person name="Mwirichia R."/>
            <person name="Lapidus A."/>
            <person name="Lucas S."/>
            <person name="Deshpande S."/>
            <person name="Pagani I."/>
            <person name="Tapia R."/>
            <person name="Cheng J.F."/>
            <person name="Goodwin L."/>
            <person name="Pitluck S."/>
            <person name="Liolios K."/>
            <person name="Ivanova N."/>
            <person name="Mavromatis K."/>
            <person name="Mikhailova N."/>
            <person name="Pati A."/>
            <person name="Chen A."/>
            <person name="Palaniappan K."/>
            <person name="Han C."/>
            <person name="Land M."/>
            <person name="Hauser L."/>
            <person name="Pan C."/>
            <person name="Brambilla E.M."/>
            <person name="Rohde M."/>
            <person name="Spring S."/>
            <person name="Sikorski J."/>
            <person name="Wirth R."/>
            <person name="Detter J.C."/>
            <person name="Woyke T."/>
            <person name="Bristow J."/>
            <person name="Eisen J.A."/>
            <person name="Markowitz V."/>
            <person name="Hugenholtz P."/>
            <person name="Kyrpides N.C."/>
            <person name="Klenk H.P."/>
        </authorList>
    </citation>
    <scope>NUCLEOTIDE SEQUENCE [LARGE SCALE GENOMIC DNA]</scope>
    <source>
        <strain evidence="3">DSM 11699 / BSA</strain>
    </source>
</reference>
<keyword evidence="3" id="KW-1185">Reference proteome</keyword>
<dbReference type="OrthoDB" id="7057390at2"/>
<sequence>MEEYLKFFDKFCISDLEELPESIRKKQEITNVKDFCKEIKPQFKELISCYFKNKKRFEKLSIDLGRKLYEKGISIALIVDAVNTILFKIINYINPEHLPKNLIEQANQLMEEFMNFIALGFILELLPEKKKKLEQTFNTTPCRDLVNQFSYIEKVFGEGKPLFKEANDCPVTDYMKDLGFRIACNKLKICEEIEKTHHLLHTYFKLFKVYYDKKRYLPIYLILITIYFLFEKLGEMFRSVESAKKNISIEELISFILTEKKDIILFVLDPKEISFLNKVFGYTIGDKVFFFLMEKLIALIPPGKEQAIIKCIQGAICVISENNSIDYDKIFLEIKKFLKEEFKHLPIKLDVSGFLLKFPKEVDISQGKVLSSIKFAIRESKKNPENLFVLDLKKLDNYRKITIFKNFYEDLVEKISSGKIGLVIQGIYNLKTQKVSHYEVFVRLRDSKGEVIPAYEFIDLIYEYRLIDLLDIAVLRKIIENAHLFYNKFIFINISPRTFKIVSSSEEVKKLTKQMKKMGLKFGFEITEQSTIEDFDIIVDFFKKTKLPILIDDFGTGYSSFSHFVDFIERVPIKFLKIDGSYVKKIVDSGKAEKIVKTVNGMAHSLNIETVAEFAENKEIVDKLKKLEVDYGQGYFFEKPKLIV</sequence>
<dbReference type="STRING" id="868864.Dester_1475"/>
<dbReference type="AlphaFoldDB" id="F0S288"/>
<dbReference type="Gene3D" id="3.20.20.450">
    <property type="entry name" value="EAL domain"/>
    <property type="match status" value="1"/>
</dbReference>
<name>F0S288_DESTD</name>
<dbReference type="PANTHER" id="PTHR33121:SF70">
    <property type="entry name" value="SIGNALING PROTEIN YKOW"/>
    <property type="match status" value="1"/>
</dbReference>
<feature type="domain" description="EAL" evidence="1">
    <location>
        <begin position="404"/>
        <end position="644"/>
    </location>
</feature>
<dbReference type="eggNOG" id="COG2200">
    <property type="taxonomic scope" value="Bacteria"/>
</dbReference>
<dbReference type="PANTHER" id="PTHR33121">
    <property type="entry name" value="CYCLIC DI-GMP PHOSPHODIESTERASE PDEF"/>
    <property type="match status" value="1"/>
</dbReference>
<gene>
    <name evidence="2" type="ordered locus">Dester_1475</name>
</gene>
<reference evidence="3" key="2">
    <citation type="submission" date="2011-02" db="EMBL/GenBank/DDBJ databases">
        <title>The complete genome of Desulfurobacterium thermolithotrophum DSM 11699.</title>
        <authorList>
            <consortium name="US DOE Joint Genome Institute (JGI-PGF)"/>
            <person name="Lucas S."/>
            <person name="Copeland A."/>
            <person name="Lapidus A."/>
            <person name="Bruce D."/>
            <person name="Goodwin L."/>
            <person name="Pitluck S."/>
            <person name="Kyrpides N."/>
            <person name="Mavromatis K."/>
            <person name="Pagani I."/>
            <person name="Ivanova N."/>
            <person name="Mikhailova N."/>
            <person name="Daligault H."/>
            <person name="Detter J.C."/>
            <person name="Tapia R."/>
            <person name="Han C."/>
            <person name="Land M."/>
            <person name="Hauser L."/>
            <person name="Markowitz V."/>
            <person name="Cheng J.-F."/>
            <person name="Hugenholtz P."/>
            <person name="Woyke T."/>
            <person name="Wu D."/>
            <person name="Spring S."/>
            <person name="Brambilla E."/>
            <person name="Klenk H.-P."/>
            <person name="Eisen J.A."/>
        </authorList>
    </citation>
    <scope>NUCLEOTIDE SEQUENCE [LARGE SCALE GENOMIC DNA]</scope>
    <source>
        <strain evidence="3">DSM 11699 / BSA</strain>
    </source>
</reference>
<dbReference type="SUPFAM" id="SSF141868">
    <property type="entry name" value="EAL domain-like"/>
    <property type="match status" value="1"/>
</dbReference>